<feature type="DNA-binding region" description="H-T-H motif" evidence="4">
    <location>
        <begin position="29"/>
        <end position="48"/>
    </location>
</feature>
<evidence type="ECO:0000256" key="3">
    <source>
        <dbReference type="ARBA" id="ARBA00023163"/>
    </source>
</evidence>
<dbReference type="InterPro" id="IPR001647">
    <property type="entry name" value="HTH_TetR"/>
</dbReference>
<evidence type="ECO:0000313" key="6">
    <source>
        <dbReference type="EMBL" id="MFD1003360.1"/>
    </source>
</evidence>
<dbReference type="Pfam" id="PF14514">
    <property type="entry name" value="TetR_C_9"/>
    <property type="match status" value="1"/>
</dbReference>
<dbReference type="InterPro" id="IPR011075">
    <property type="entry name" value="TetR_C"/>
</dbReference>
<evidence type="ECO:0000256" key="4">
    <source>
        <dbReference type="PROSITE-ProRule" id="PRU00335"/>
    </source>
</evidence>
<name>A0ABW3KAR9_9BACT</name>
<keyword evidence="7" id="KW-1185">Reference proteome</keyword>
<proteinExistence type="predicted"/>
<dbReference type="Gene3D" id="1.10.357.10">
    <property type="entry name" value="Tetracycline Repressor, domain 2"/>
    <property type="match status" value="1"/>
</dbReference>
<evidence type="ECO:0000256" key="2">
    <source>
        <dbReference type="ARBA" id="ARBA00023125"/>
    </source>
</evidence>
<dbReference type="EMBL" id="JBHTKA010000016">
    <property type="protein sequence ID" value="MFD1003360.1"/>
    <property type="molecule type" value="Genomic_DNA"/>
</dbReference>
<evidence type="ECO:0000259" key="5">
    <source>
        <dbReference type="PROSITE" id="PS50977"/>
    </source>
</evidence>
<organism evidence="6 7">
    <name type="scientific">Ohtaekwangia kribbensis</name>
    <dbReference type="NCBI Taxonomy" id="688913"/>
    <lineage>
        <taxon>Bacteria</taxon>
        <taxon>Pseudomonadati</taxon>
        <taxon>Bacteroidota</taxon>
        <taxon>Cytophagia</taxon>
        <taxon>Cytophagales</taxon>
        <taxon>Fulvivirgaceae</taxon>
        <taxon>Ohtaekwangia</taxon>
    </lineage>
</organism>
<dbReference type="InterPro" id="IPR050109">
    <property type="entry name" value="HTH-type_TetR-like_transc_reg"/>
</dbReference>
<keyword evidence="3" id="KW-0804">Transcription</keyword>
<dbReference type="PANTHER" id="PTHR30328">
    <property type="entry name" value="TRANSCRIPTIONAL REPRESSOR"/>
    <property type="match status" value="1"/>
</dbReference>
<dbReference type="InterPro" id="IPR009057">
    <property type="entry name" value="Homeodomain-like_sf"/>
</dbReference>
<dbReference type="PANTHER" id="PTHR30328:SF54">
    <property type="entry name" value="HTH-TYPE TRANSCRIPTIONAL REPRESSOR SCO4008"/>
    <property type="match status" value="1"/>
</dbReference>
<feature type="domain" description="HTH tetR-type" evidence="5">
    <location>
        <begin position="6"/>
        <end position="66"/>
    </location>
</feature>
<evidence type="ECO:0000256" key="1">
    <source>
        <dbReference type="ARBA" id="ARBA00023015"/>
    </source>
</evidence>
<reference evidence="7" key="1">
    <citation type="journal article" date="2019" name="Int. J. Syst. Evol. Microbiol.">
        <title>The Global Catalogue of Microorganisms (GCM) 10K type strain sequencing project: providing services to taxonomists for standard genome sequencing and annotation.</title>
        <authorList>
            <consortium name="The Broad Institute Genomics Platform"/>
            <consortium name="The Broad Institute Genome Sequencing Center for Infectious Disease"/>
            <person name="Wu L."/>
            <person name="Ma J."/>
        </authorList>
    </citation>
    <scope>NUCLEOTIDE SEQUENCE [LARGE SCALE GENOMIC DNA]</scope>
    <source>
        <strain evidence="7">CCUG 58938</strain>
    </source>
</reference>
<gene>
    <name evidence="6" type="ORF">ACFQ21_28800</name>
</gene>
<dbReference type="PROSITE" id="PS50977">
    <property type="entry name" value="HTH_TETR_2"/>
    <property type="match status" value="1"/>
</dbReference>
<protein>
    <submittedName>
        <fullName evidence="6">TetR/AcrR family transcriptional regulator</fullName>
    </submittedName>
</protein>
<dbReference type="SUPFAM" id="SSF46689">
    <property type="entry name" value="Homeodomain-like"/>
    <property type="match status" value="1"/>
</dbReference>
<comment type="caution">
    <text evidence="6">The sequence shown here is derived from an EMBL/GenBank/DDBJ whole genome shotgun (WGS) entry which is preliminary data.</text>
</comment>
<dbReference type="Pfam" id="PF00440">
    <property type="entry name" value="TetR_N"/>
    <property type="match status" value="1"/>
</dbReference>
<dbReference type="RefSeq" id="WP_377585991.1">
    <property type="nucleotide sequence ID" value="NZ_JBHTKA010000016.1"/>
</dbReference>
<dbReference type="InterPro" id="IPR036271">
    <property type="entry name" value="Tet_transcr_reg_TetR-rel_C_sf"/>
</dbReference>
<keyword evidence="1" id="KW-0805">Transcription regulation</keyword>
<sequence>MAEKTQQTEDLIKETAMRLFFQKGHIHATTQEIADEAGVNRALIHYYFRSRDLLFEKVLHETLGAMRQKIDDIFSSNETLFNKISRFIDIFIDQNIDYPYLETFLVTEMAKNSETIKQMRPSDERRDDLKKKVEQQLRDEIAAGTIEPIAIEHFMINLMSLCNYPLIAKPMVQDFFHFDEAAYKKFLLERRNVVLQTLFKQKNLTPDLK</sequence>
<dbReference type="Proteomes" id="UP001597112">
    <property type="component" value="Unassembled WGS sequence"/>
</dbReference>
<dbReference type="SUPFAM" id="SSF48498">
    <property type="entry name" value="Tetracyclin repressor-like, C-terminal domain"/>
    <property type="match status" value="1"/>
</dbReference>
<keyword evidence="2 4" id="KW-0238">DNA-binding</keyword>
<dbReference type="PRINTS" id="PR00455">
    <property type="entry name" value="HTHTETR"/>
</dbReference>
<evidence type="ECO:0000313" key="7">
    <source>
        <dbReference type="Proteomes" id="UP001597112"/>
    </source>
</evidence>
<accession>A0ABW3KAR9</accession>